<gene>
    <name evidence="6" type="primary">fdtB_2</name>
    <name evidence="6" type="ORF">L21SP4_02276</name>
</gene>
<accession>A0A0G3EGM7</accession>
<dbReference type="InterPro" id="IPR000653">
    <property type="entry name" value="DegT/StrS_aminotransferase"/>
</dbReference>
<dbReference type="Pfam" id="PF01041">
    <property type="entry name" value="DegT_DnrJ_EryC1"/>
    <property type="match status" value="1"/>
</dbReference>
<dbReference type="InterPro" id="IPR015421">
    <property type="entry name" value="PyrdxlP-dep_Trfase_major"/>
</dbReference>
<dbReference type="PATRIC" id="fig|1609981.3.peg.2371"/>
<proteinExistence type="inferred from homology"/>
<evidence type="ECO:0000256" key="3">
    <source>
        <dbReference type="PIRSR" id="PIRSR000390-1"/>
    </source>
</evidence>
<comment type="similarity">
    <text evidence="2 5">Belongs to the DegT/DnrJ/EryC1 family.</text>
</comment>
<keyword evidence="7" id="KW-1185">Reference proteome</keyword>
<dbReference type="EC" id="2.6.1.90" evidence="6"/>
<dbReference type="AlphaFoldDB" id="A0A0G3EGM7"/>
<evidence type="ECO:0000256" key="5">
    <source>
        <dbReference type="RuleBase" id="RU004508"/>
    </source>
</evidence>
<dbReference type="OrthoDB" id="9810913at2"/>
<dbReference type="KEGG" id="vbl:L21SP4_02276"/>
<keyword evidence="6" id="KW-0032">Aminotransferase</keyword>
<dbReference type="GO" id="GO:0000271">
    <property type="term" value="P:polysaccharide biosynthetic process"/>
    <property type="evidence" value="ECO:0007669"/>
    <property type="project" value="TreeGrafter"/>
</dbReference>
<sequence>MGVPFLDLRAMTDEVMPEAMRRIEAVCASSDFILGEELERFETAFADYCGARHAVGVASGLDALKLILRAYEIGPGDEVLVPAHTFVATALAVSAVGARPVLVDIEPDFFTINPEALASAVTSRTRAVIPVHLYGQTADMDPVVAFARHHGLKVIEDAAQAHGASYGGRRAGGLGDAAAFSFYPGKNLGAFGDGGMVTTDDAALAERVKTLRNYGSSRKYYHEELGENSRLDTLQAAVLNVKLARLDAWNEGRRNAARGYAEELAGAEGLILPREQKPAGHVYHLYVLRSERRDLLMRRLGECRIGCLIHYPVPVHLQKAFAFLGHERGAFPEAERAADEVLSLPMFPTMTREQVSEVAAAVRGKSSGETTEGA</sequence>
<keyword evidence="1 4" id="KW-0663">Pyridoxal phosphate</keyword>
<reference evidence="7" key="1">
    <citation type="submission" date="2015-02" db="EMBL/GenBank/DDBJ databases">
        <title>Description and complete genome sequence of the first cultured representative of the subdivision 5 of the Verrucomicrobia phylum.</title>
        <authorList>
            <person name="Spring S."/>
            <person name="Bunk B."/>
            <person name="Sproer C."/>
            <person name="Klenk H.-P."/>
        </authorList>
    </citation>
    <scope>NUCLEOTIDE SEQUENCE [LARGE SCALE GENOMIC DNA]</scope>
    <source>
        <strain evidence="7">L21-Fru-AB</strain>
    </source>
</reference>
<feature type="modified residue" description="N6-(pyridoxal phosphate)lysine" evidence="4">
    <location>
        <position position="186"/>
    </location>
</feature>
<dbReference type="STRING" id="1307763.L21SP4_02276"/>
<keyword evidence="6" id="KW-0808">Transferase</keyword>
<evidence type="ECO:0000313" key="6">
    <source>
        <dbReference type="EMBL" id="AKJ65503.1"/>
    </source>
</evidence>
<organism evidence="6 7">
    <name type="scientific">Kiritimatiella glycovorans</name>
    <dbReference type="NCBI Taxonomy" id="1307763"/>
    <lineage>
        <taxon>Bacteria</taxon>
        <taxon>Pseudomonadati</taxon>
        <taxon>Kiritimatiellota</taxon>
        <taxon>Kiritimatiellia</taxon>
        <taxon>Kiritimatiellales</taxon>
        <taxon>Kiritimatiellaceae</taxon>
        <taxon>Kiritimatiella</taxon>
    </lineage>
</organism>
<protein>
    <submittedName>
        <fullName evidence="6">dTDP-3-amino-3,6-dideoxy-alpha-D-galactopyranose transaminase</fullName>
        <ecNumber evidence="6">2.6.1.90</ecNumber>
    </submittedName>
</protein>
<dbReference type="InterPro" id="IPR015424">
    <property type="entry name" value="PyrdxlP-dep_Trfase"/>
</dbReference>
<name>A0A0G3EGM7_9BACT</name>
<dbReference type="PANTHER" id="PTHR30244:SF36">
    <property type="entry name" value="3-OXO-GLUCOSE-6-PHOSPHATE:GLUTAMATE AMINOTRANSFERASE"/>
    <property type="match status" value="1"/>
</dbReference>
<evidence type="ECO:0000256" key="1">
    <source>
        <dbReference type="ARBA" id="ARBA00022898"/>
    </source>
</evidence>
<dbReference type="CDD" id="cd00616">
    <property type="entry name" value="AHBA_syn"/>
    <property type="match status" value="1"/>
</dbReference>
<dbReference type="Proteomes" id="UP000035268">
    <property type="component" value="Chromosome"/>
</dbReference>
<dbReference type="GO" id="GO:0030170">
    <property type="term" value="F:pyridoxal phosphate binding"/>
    <property type="evidence" value="ECO:0007669"/>
    <property type="project" value="UniProtKB-ARBA"/>
</dbReference>
<reference evidence="6 7" key="2">
    <citation type="journal article" date="2016" name="ISME J.">
        <title>Characterization of the first cultured representative of Verrucomicrobia subdivision 5 indicates the proposal of a novel phylum.</title>
        <authorList>
            <person name="Spring S."/>
            <person name="Bunk B."/>
            <person name="Sproer C."/>
            <person name="Schumann P."/>
            <person name="Rohde M."/>
            <person name="Tindall B.J."/>
            <person name="Klenk H.P."/>
        </authorList>
    </citation>
    <scope>NUCLEOTIDE SEQUENCE [LARGE SCALE GENOMIC DNA]</scope>
    <source>
        <strain evidence="6 7">L21-Fru-AB</strain>
    </source>
</reference>
<dbReference type="EMBL" id="CP010904">
    <property type="protein sequence ID" value="AKJ65503.1"/>
    <property type="molecule type" value="Genomic_DNA"/>
</dbReference>
<feature type="active site" description="Proton acceptor" evidence="3">
    <location>
        <position position="186"/>
    </location>
</feature>
<dbReference type="PIRSF" id="PIRSF000390">
    <property type="entry name" value="PLP_StrS"/>
    <property type="match status" value="1"/>
</dbReference>
<evidence type="ECO:0000256" key="4">
    <source>
        <dbReference type="PIRSR" id="PIRSR000390-2"/>
    </source>
</evidence>
<dbReference type="InterPro" id="IPR015422">
    <property type="entry name" value="PyrdxlP-dep_Trfase_small"/>
</dbReference>
<dbReference type="FunFam" id="3.40.640.10:FF:000089">
    <property type="entry name" value="Aminotransferase, DegT/DnrJ/EryC1/StrS family"/>
    <property type="match status" value="1"/>
</dbReference>
<dbReference type="GO" id="GO:0008483">
    <property type="term" value="F:transaminase activity"/>
    <property type="evidence" value="ECO:0007669"/>
    <property type="project" value="UniProtKB-KW"/>
</dbReference>
<dbReference type="PANTHER" id="PTHR30244">
    <property type="entry name" value="TRANSAMINASE"/>
    <property type="match status" value="1"/>
</dbReference>
<dbReference type="SUPFAM" id="SSF53383">
    <property type="entry name" value="PLP-dependent transferases"/>
    <property type="match status" value="1"/>
</dbReference>
<dbReference type="Gene3D" id="3.90.1150.10">
    <property type="entry name" value="Aspartate Aminotransferase, domain 1"/>
    <property type="match status" value="1"/>
</dbReference>
<evidence type="ECO:0000313" key="7">
    <source>
        <dbReference type="Proteomes" id="UP000035268"/>
    </source>
</evidence>
<dbReference type="Gene3D" id="3.40.640.10">
    <property type="entry name" value="Type I PLP-dependent aspartate aminotransferase-like (Major domain)"/>
    <property type="match status" value="1"/>
</dbReference>
<evidence type="ECO:0000256" key="2">
    <source>
        <dbReference type="ARBA" id="ARBA00037999"/>
    </source>
</evidence>